<dbReference type="AlphaFoldDB" id="A0A9X2LJ27"/>
<dbReference type="Pfam" id="PF19493">
    <property type="entry name" value="Trypco1"/>
    <property type="match status" value="1"/>
</dbReference>
<gene>
    <name evidence="3" type="ORF">NQU55_21045</name>
</gene>
<name>A0A9X2LJ27_9ACTN</name>
<evidence type="ECO:0000259" key="2">
    <source>
        <dbReference type="Pfam" id="PF19493"/>
    </source>
</evidence>
<dbReference type="InterPro" id="IPR045794">
    <property type="entry name" value="Trypco1"/>
</dbReference>
<accession>A0A9X2LJ27</accession>
<sequence>MSVPLVRVETVELDAQGSRQISSRTRRTASLEERSEELEQAITSASSIAQDALARIPERDGWRVGSLQVTFGVTLAAEAGVILSKASAEASFEVTLTVERA</sequence>
<feature type="domain" description="Trypsin-co-occurring" evidence="2">
    <location>
        <begin position="6"/>
        <end position="98"/>
    </location>
</feature>
<evidence type="ECO:0000256" key="1">
    <source>
        <dbReference type="SAM" id="MobiDB-lite"/>
    </source>
</evidence>
<organism evidence="3 4">
    <name type="scientific">Streptomyces telluris</name>
    <dbReference type="NCBI Taxonomy" id="2720021"/>
    <lineage>
        <taxon>Bacteria</taxon>
        <taxon>Bacillati</taxon>
        <taxon>Actinomycetota</taxon>
        <taxon>Actinomycetes</taxon>
        <taxon>Kitasatosporales</taxon>
        <taxon>Streptomycetaceae</taxon>
        <taxon>Streptomyces</taxon>
    </lineage>
</organism>
<proteinExistence type="predicted"/>
<dbReference type="Proteomes" id="UP001142374">
    <property type="component" value="Unassembled WGS sequence"/>
</dbReference>
<evidence type="ECO:0000313" key="3">
    <source>
        <dbReference type="EMBL" id="MCQ8772234.1"/>
    </source>
</evidence>
<dbReference type="EMBL" id="JANIID010000019">
    <property type="protein sequence ID" value="MCQ8772234.1"/>
    <property type="molecule type" value="Genomic_DNA"/>
</dbReference>
<reference evidence="3" key="1">
    <citation type="submission" date="2022-06" db="EMBL/GenBank/DDBJ databases">
        <title>WGS of actinobacteria.</title>
        <authorList>
            <person name="Thawai C."/>
        </authorList>
    </citation>
    <scope>NUCLEOTIDE SEQUENCE</scope>
    <source>
        <strain evidence="3">AA8</strain>
    </source>
</reference>
<dbReference type="RefSeq" id="WP_168093073.1">
    <property type="nucleotide sequence ID" value="NZ_JAATER010000117.1"/>
</dbReference>
<feature type="region of interest" description="Disordered" evidence="1">
    <location>
        <begin position="17"/>
        <end position="36"/>
    </location>
</feature>
<dbReference type="NCBIfam" id="NF041216">
    <property type="entry name" value="CU044_2847_fam"/>
    <property type="match status" value="1"/>
</dbReference>
<protein>
    <recommendedName>
        <fullName evidence="2">Trypsin-co-occurring domain-containing protein</fullName>
    </recommendedName>
</protein>
<keyword evidence="4" id="KW-1185">Reference proteome</keyword>
<comment type="caution">
    <text evidence="3">The sequence shown here is derived from an EMBL/GenBank/DDBJ whole genome shotgun (WGS) entry which is preliminary data.</text>
</comment>
<evidence type="ECO:0000313" key="4">
    <source>
        <dbReference type="Proteomes" id="UP001142374"/>
    </source>
</evidence>